<dbReference type="EnsemblPlants" id="OPUNC01G09630.1">
    <property type="protein sequence ID" value="OPUNC01G09630.1"/>
    <property type="gene ID" value="OPUNC01G09630"/>
</dbReference>
<sequence length="139" mass="15215">MPRGGRGLQTTAIAAGNDAYDGGDGWQRRGRRQWSRLAATLLLVTPAGETPAMLQRHLLIIVVILHCVDTDRPRSKGTSSISPCRRRYGLPALSSPRLPIDLELLVSHLIKSTDTVLTGGDPLRSAHHERQRQAPARLT</sequence>
<dbReference type="Gramene" id="OPUNC01G09630.1">
    <property type="protein sequence ID" value="OPUNC01G09630.1"/>
    <property type="gene ID" value="OPUNC01G09630"/>
</dbReference>
<dbReference type="Proteomes" id="UP000026962">
    <property type="component" value="Chromosome 1"/>
</dbReference>
<reference evidence="2" key="2">
    <citation type="submission" date="2018-05" db="EMBL/GenBank/DDBJ databases">
        <title>OpunRS2 (Oryza punctata Reference Sequence Version 2).</title>
        <authorList>
            <person name="Zhang J."/>
            <person name="Kudrna D."/>
            <person name="Lee S."/>
            <person name="Talag J."/>
            <person name="Welchert J."/>
            <person name="Wing R.A."/>
        </authorList>
    </citation>
    <scope>NUCLEOTIDE SEQUENCE [LARGE SCALE GENOMIC DNA]</scope>
</reference>
<dbReference type="HOGENOM" id="CLU_1848337_0_0_1"/>
<name>A0A0E0JGI0_ORYPU</name>
<evidence type="ECO:0000313" key="2">
    <source>
        <dbReference type="EnsemblPlants" id="OPUNC01G09630.1"/>
    </source>
</evidence>
<reference evidence="2" key="1">
    <citation type="submission" date="2015-04" db="UniProtKB">
        <authorList>
            <consortium name="EnsemblPlants"/>
        </authorList>
    </citation>
    <scope>IDENTIFICATION</scope>
</reference>
<organism evidence="2">
    <name type="scientific">Oryza punctata</name>
    <name type="common">Red rice</name>
    <dbReference type="NCBI Taxonomy" id="4537"/>
    <lineage>
        <taxon>Eukaryota</taxon>
        <taxon>Viridiplantae</taxon>
        <taxon>Streptophyta</taxon>
        <taxon>Embryophyta</taxon>
        <taxon>Tracheophyta</taxon>
        <taxon>Spermatophyta</taxon>
        <taxon>Magnoliopsida</taxon>
        <taxon>Liliopsida</taxon>
        <taxon>Poales</taxon>
        <taxon>Poaceae</taxon>
        <taxon>BOP clade</taxon>
        <taxon>Oryzoideae</taxon>
        <taxon>Oryzeae</taxon>
        <taxon>Oryzinae</taxon>
        <taxon>Oryza</taxon>
    </lineage>
</organism>
<proteinExistence type="predicted"/>
<protein>
    <submittedName>
        <fullName evidence="2">Uncharacterized protein</fullName>
    </submittedName>
</protein>
<accession>A0A0E0JGI0</accession>
<keyword evidence="3" id="KW-1185">Reference proteome</keyword>
<evidence type="ECO:0000256" key="1">
    <source>
        <dbReference type="SAM" id="MobiDB-lite"/>
    </source>
</evidence>
<dbReference type="AlphaFoldDB" id="A0A0E0JGI0"/>
<evidence type="ECO:0000313" key="3">
    <source>
        <dbReference type="Proteomes" id="UP000026962"/>
    </source>
</evidence>
<feature type="region of interest" description="Disordered" evidence="1">
    <location>
        <begin position="115"/>
        <end position="139"/>
    </location>
</feature>